<evidence type="ECO:0000256" key="9">
    <source>
        <dbReference type="SAM" id="MobiDB-lite"/>
    </source>
</evidence>
<evidence type="ECO:0000256" key="1">
    <source>
        <dbReference type="ARBA" id="ARBA00004651"/>
    </source>
</evidence>
<feature type="transmembrane region" description="Helical" evidence="10">
    <location>
        <begin position="33"/>
        <end position="58"/>
    </location>
</feature>
<gene>
    <name evidence="11" type="ORF">HDG41_000484</name>
</gene>
<evidence type="ECO:0000256" key="10">
    <source>
        <dbReference type="SAM" id="Phobius"/>
    </source>
</evidence>
<feature type="transmembrane region" description="Helical" evidence="10">
    <location>
        <begin position="255"/>
        <end position="279"/>
    </location>
</feature>
<comment type="subcellular location">
    <subcellularLocation>
        <location evidence="1">Cell membrane</location>
        <topology evidence="1">Multi-pass membrane protein</topology>
    </subcellularLocation>
</comment>
<dbReference type="AlphaFoldDB" id="A0A7W8L213"/>
<dbReference type="GO" id="GO:0005886">
    <property type="term" value="C:plasma membrane"/>
    <property type="evidence" value="ECO:0007669"/>
    <property type="project" value="UniProtKB-SubCell"/>
</dbReference>
<evidence type="ECO:0000256" key="6">
    <source>
        <dbReference type="ARBA" id="ARBA00022989"/>
    </source>
</evidence>
<feature type="transmembrane region" description="Helical" evidence="10">
    <location>
        <begin position="350"/>
        <end position="368"/>
    </location>
</feature>
<feature type="transmembrane region" description="Helical" evidence="10">
    <location>
        <begin position="429"/>
        <end position="448"/>
    </location>
</feature>
<dbReference type="InterPro" id="IPR043428">
    <property type="entry name" value="LivM-like"/>
</dbReference>
<keyword evidence="2" id="KW-0813">Transport</keyword>
<feature type="transmembrane region" description="Helical" evidence="10">
    <location>
        <begin position="374"/>
        <end position="394"/>
    </location>
</feature>
<dbReference type="Pfam" id="PF02653">
    <property type="entry name" value="BPD_transp_2"/>
    <property type="match status" value="2"/>
</dbReference>
<comment type="caution">
    <text evidence="11">The sequence shown here is derived from an EMBL/GenBank/DDBJ whole genome shotgun (WGS) entry which is preliminary data.</text>
</comment>
<feature type="transmembrane region" description="Helical" evidence="10">
    <location>
        <begin position="70"/>
        <end position="87"/>
    </location>
</feature>
<dbReference type="GO" id="GO:0015658">
    <property type="term" value="F:branched-chain amino acid transmembrane transporter activity"/>
    <property type="evidence" value="ECO:0007669"/>
    <property type="project" value="InterPro"/>
</dbReference>
<keyword evidence="6 10" id="KW-1133">Transmembrane helix</keyword>
<feature type="transmembrane region" description="Helical" evidence="10">
    <location>
        <begin position="175"/>
        <end position="192"/>
    </location>
</feature>
<feature type="transmembrane region" description="Helical" evidence="10">
    <location>
        <begin position="455"/>
        <end position="473"/>
    </location>
</feature>
<dbReference type="InterPro" id="IPR001851">
    <property type="entry name" value="ABC_transp_permease"/>
</dbReference>
<dbReference type="EMBL" id="JACHDE010000001">
    <property type="protein sequence ID" value="MBB5398448.1"/>
    <property type="molecule type" value="Genomic_DNA"/>
</dbReference>
<keyword evidence="3" id="KW-1003">Cell membrane</keyword>
<dbReference type="InterPro" id="IPR052157">
    <property type="entry name" value="BCAA_transport_permease"/>
</dbReference>
<evidence type="ECO:0000256" key="8">
    <source>
        <dbReference type="ARBA" id="ARBA00037998"/>
    </source>
</evidence>
<evidence type="ECO:0000256" key="3">
    <source>
        <dbReference type="ARBA" id="ARBA00022475"/>
    </source>
</evidence>
<dbReference type="Proteomes" id="UP000592820">
    <property type="component" value="Unassembled WGS sequence"/>
</dbReference>
<sequence length="678" mass="71899">MVPPALQRPSIGPQRMLRAPFGELPRVTMLSNLLVQLVNGLADASTLFLVAAGLSLIFGVTRIVNFAHGSFYMFGIYVAYSIASRFGQTAGGFWLSVLAAALAVAVLGALVEIVVLRRIYQAPELFHLLATFALVLIFRDAALWLWGPDDLFGPRAPHLAGAVDFLGHPLPTYDIALIVIGPVVLLLLWYALTRTRWGTLVRAATQDREMLGALGINQAWLFTGVFFIGAFLAGLGGALQGPRMSANLSLDLETIGNAFVVVVVGGMGSIPGAFIAALLIAEIKALCIGIGHVTIFGIGLSLSRFTLVAEFVVMAVVLVVRPWGLLGRASAAVRAMGAPEAPLRPAGKRLKWLAAVVLLVLVLAPLAANAFPYVPVLLVEILIAVLFATSLHFIMGPGGLHSFGHAAYFGLGAYGAALFLKVLNLPMEAALLLGPLLAVVGALVFGWFSVRLSGVYLAMLTLAFAQIVWSVVFQWDDVTGGSNGILGLWPSNWLSSPVAFYYLTLACAVLGVGLLRRMLFSPLGYAMRASRDSALRAEAIGIDVKRVQWASFVIAALFCGLAGSLYAFSKGNISPEVISVSRSVDGLVMVLLGGLQTLSGPIVGAAVFTWLQDTVARQTDYWQALLGFAILLLVIAFPQGIVGFIRERFGDTNDDQADKSNGGAASPSQRTAAVKEGL</sequence>
<dbReference type="PANTHER" id="PTHR11795:SF442">
    <property type="entry name" value="ABC TRANSPORTER ATP-BINDING PROTEIN"/>
    <property type="match status" value="1"/>
</dbReference>
<feature type="transmembrane region" description="Helical" evidence="10">
    <location>
        <begin position="623"/>
        <end position="645"/>
    </location>
</feature>
<keyword evidence="5" id="KW-0029">Amino-acid transport</keyword>
<dbReference type="PANTHER" id="PTHR11795">
    <property type="entry name" value="BRANCHED-CHAIN AMINO ACID TRANSPORT SYSTEM PERMEASE PROTEIN LIVH"/>
    <property type="match status" value="1"/>
</dbReference>
<dbReference type="CDD" id="cd06581">
    <property type="entry name" value="TM_PBP1_LivM_like"/>
    <property type="match status" value="1"/>
</dbReference>
<evidence type="ECO:0000313" key="11">
    <source>
        <dbReference type="EMBL" id="MBB5398448.1"/>
    </source>
</evidence>
<evidence type="ECO:0000256" key="2">
    <source>
        <dbReference type="ARBA" id="ARBA00022448"/>
    </source>
</evidence>
<keyword evidence="7 10" id="KW-0472">Membrane</keyword>
<feature type="transmembrane region" description="Helical" evidence="10">
    <location>
        <begin position="286"/>
        <end position="305"/>
    </location>
</feature>
<organism evidence="11 12">
    <name type="scientific">Paraburkholderia youngii</name>
    <dbReference type="NCBI Taxonomy" id="2782701"/>
    <lineage>
        <taxon>Bacteria</taxon>
        <taxon>Pseudomonadati</taxon>
        <taxon>Pseudomonadota</taxon>
        <taxon>Betaproteobacteria</taxon>
        <taxon>Burkholderiales</taxon>
        <taxon>Burkholderiaceae</taxon>
        <taxon>Paraburkholderia</taxon>
    </lineage>
</organism>
<feature type="transmembrane region" description="Helical" evidence="10">
    <location>
        <begin position="93"/>
        <end position="116"/>
    </location>
</feature>
<evidence type="ECO:0000256" key="7">
    <source>
        <dbReference type="ARBA" id="ARBA00023136"/>
    </source>
</evidence>
<proteinExistence type="inferred from homology"/>
<feature type="transmembrane region" description="Helical" evidence="10">
    <location>
        <begin position="588"/>
        <end position="611"/>
    </location>
</feature>
<name>A0A7W8L213_9BURK</name>
<accession>A0A7W8L213</accession>
<feature type="transmembrane region" description="Helical" evidence="10">
    <location>
        <begin position="213"/>
        <end position="235"/>
    </location>
</feature>
<feature type="region of interest" description="Disordered" evidence="9">
    <location>
        <begin position="655"/>
        <end position="678"/>
    </location>
</feature>
<feature type="transmembrane region" description="Helical" evidence="10">
    <location>
        <begin position="128"/>
        <end position="147"/>
    </location>
</feature>
<reference evidence="11 12" key="1">
    <citation type="submission" date="2020-08" db="EMBL/GenBank/DDBJ databases">
        <title>Genomic Encyclopedia of Type Strains, Phase IV (KMG-V): Genome sequencing to study the core and pangenomes of soil and plant-associated prokaryotes.</title>
        <authorList>
            <person name="Whitman W."/>
        </authorList>
    </citation>
    <scope>NUCLEOTIDE SEQUENCE [LARGE SCALE GENOMIC DNA]</scope>
    <source>
        <strain evidence="11 12">JPY162</strain>
    </source>
</reference>
<evidence type="ECO:0000256" key="4">
    <source>
        <dbReference type="ARBA" id="ARBA00022692"/>
    </source>
</evidence>
<dbReference type="GO" id="GO:0006865">
    <property type="term" value="P:amino acid transport"/>
    <property type="evidence" value="ECO:0007669"/>
    <property type="project" value="UniProtKB-KW"/>
</dbReference>
<evidence type="ECO:0000313" key="12">
    <source>
        <dbReference type="Proteomes" id="UP000592820"/>
    </source>
</evidence>
<protein>
    <submittedName>
        <fullName evidence="11">Branched-chain amino acid transport system permease protein</fullName>
    </submittedName>
</protein>
<feature type="transmembrane region" description="Helical" evidence="10">
    <location>
        <begin position="549"/>
        <end position="568"/>
    </location>
</feature>
<keyword evidence="4 10" id="KW-0812">Transmembrane</keyword>
<evidence type="ECO:0000256" key="5">
    <source>
        <dbReference type="ARBA" id="ARBA00022970"/>
    </source>
</evidence>
<dbReference type="CDD" id="cd06582">
    <property type="entry name" value="TM_PBP1_LivH_like"/>
    <property type="match status" value="1"/>
</dbReference>
<feature type="transmembrane region" description="Helical" evidence="10">
    <location>
        <begin position="493"/>
        <end position="515"/>
    </location>
</feature>
<comment type="similarity">
    <text evidence="8">Belongs to the binding-protein-dependent transport system permease family. LivHM subfamily.</text>
</comment>